<feature type="transmembrane region" description="Helical" evidence="1">
    <location>
        <begin position="6"/>
        <end position="26"/>
    </location>
</feature>
<evidence type="ECO:0000256" key="1">
    <source>
        <dbReference type="SAM" id="Phobius"/>
    </source>
</evidence>
<keyword evidence="1" id="KW-0812">Transmembrane</keyword>
<organism evidence="2 3">
    <name type="scientific">Podospora fimiseda</name>
    <dbReference type="NCBI Taxonomy" id="252190"/>
    <lineage>
        <taxon>Eukaryota</taxon>
        <taxon>Fungi</taxon>
        <taxon>Dikarya</taxon>
        <taxon>Ascomycota</taxon>
        <taxon>Pezizomycotina</taxon>
        <taxon>Sordariomycetes</taxon>
        <taxon>Sordariomycetidae</taxon>
        <taxon>Sordariales</taxon>
        <taxon>Podosporaceae</taxon>
        <taxon>Podospora</taxon>
    </lineage>
</organism>
<accession>A0AAN7BN80</accession>
<protein>
    <submittedName>
        <fullName evidence="2">Uncharacterized protein</fullName>
    </submittedName>
</protein>
<dbReference type="EMBL" id="MU865347">
    <property type="protein sequence ID" value="KAK4226464.1"/>
    <property type="molecule type" value="Genomic_DNA"/>
</dbReference>
<sequence>MEMVFLLLFLMNIMKDCFFFISFLFLDEYYEILFFLVVDIGYQVCCCGALLYNFFSFNFSVSYGFS</sequence>
<keyword evidence="1" id="KW-0472">Membrane</keyword>
<proteinExistence type="predicted"/>
<reference evidence="2" key="2">
    <citation type="submission" date="2023-05" db="EMBL/GenBank/DDBJ databases">
        <authorList>
            <consortium name="Lawrence Berkeley National Laboratory"/>
            <person name="Steindorff A."/>
            <person name="Hensen N."/>
            <person name="Bonometti L."/>
            <person name="Westerberg I."/>
            <person name="Brannstrom I.O."/>
            <person name="Guillou S."/>
            <person name="Cros-Aarteil S."/>
            <person name="Calhoun S."/>
            <person name="Haridas S."/>
            <person name="Kuo A."/>
            <person name="Mondo S."/>
            <person name="Pangilinan J."/>
            <person name="Riley R."/>
            <person name="Labutti K."/>
            <person name="Andreopoulos B."/>
            <person name="Lipzen A."/>
            <person name="Chen C."/>
            <person name="Yanf M."/>
            <person name="Daum C."/>
            <person name="Ng V."/>
            <person name="Clum A."/>
            <person name="Ohm R."/>
            <person name="Martin F."/>
            <person name="Silar P."/>
            <person name="Natvig D."/>
            <person name="Lalanne C."/>
            <person name="Gautier V."/>
            <person name="Ament-Velasquez S.L."/>
            <person name="Kruys A."/>
            <person name="Hutchinson M.I."/>
            <person name="Powell A.J."/>
            <person name="Barry K."/>
            <person name="Miller A.N."/>
            <person name="Grigoriev I.V."/>
            <person name="Debuchy R."/>
            <person name="Gladieux P."/>
            <person name="Thoren M.H."/>
            <person name="Johannesson H."/>
        </authorList>
    </citation>
    <scope>NUCLEOTIDE SEQUENCE</scope>
    <source>
        <strain evidence="2">CBS 990.96</strain>
    </source>
</reference>
<evidence type="ECO:0000313" key="2">
    <source>
        <dbReference type="EMBL" id="KAK4226464.1"/>
    </source>
</evidence>
<dbReference type="AlphaFoldDB" id="A0AAN7BN80"/>
<keyword evidence="3" id="KW-1185">Reference proteome</keyword>
<comment type="caution">
    <text evidence="2">The sequence shown here is derived from an EMBL/GenBank/DDBJ whole genome shotgun (WGS) entry which is preliminary data.</text>
</comment>
<evidence type="ECO:0000313" key="3">
    <source>
        <dbReference type="Proteomes" id="UP001301958"/>
    </source>
</evidence>
<gene>
    <name evidence="2" type="ORF">QBC38DRAFT_480449</name>
</gene>
<dbReference type="Proteomes" id="UP001301958">
    <property type="component" value="Unassembled WGS sequence"/>
</dbReference>
<keyword evidence="1" id="KW-1133">Transmembrane helix</keyword>
<name>A0AAN7BN80_9PEZI</name>
<feature type="transmembrane region" description="Helical" evidence="1">
    <location>
        <begin position="33"/>
        <end position="55"/>
    </location>
</feature>
<reference evidence="2" key="1">
    <citation type="journal article" date="2023" name="Mol. Phylogenet. Evol.">
        <title>Genome-scale phylogeny and comparative genomics of the fungal order Sordariales.</title>
        <authorList>
            <person name="Hensen N."/>
            <person name="Bonometti L."/>
            <person name="Westerberg I."/>
            <person name="Brannstrom I.O."/>
            <person name="Guillou S."/>
            <person name="Cros-Aarteil S."/>
            <person name="Calhoun S."/>
            <person name="Haridas S."/>
            <person name="Kuo A."/>
            <person name="Mondo S."/>
            <person name="Pangilinan J."/>
            <person name="Riley R."/>
            <person name="LaButti K."/>
            <person name="Andreopoulos B."/>
            <person name="Lipzen A."/>
            <person name="Chen C."/>
            <person name="Yan M."/>
            <person name="Daum C."/>
            <person name="Ng V."/>
            <person name="Clum A."/>
            <person name="Steindorff A."/>
            <person name="Ohm R.A."/>
            <person name="Martin F."/>
            <person name="Silar P."/>
            <person name="Natvig D.O."/>
            <person name="Lalanne C."/>
            <person name="Gautier V."/>
            <person name="Ament-Velasquez S.L."/>
            <person name="Kruys A."/>
            <person name="Hutchinson M.I."/>
            <person name="Powell A.J."/>
            <person name="Barry K."/>
            <person name="Miller A.N."/>
            <person name="Grigoriev I.V."/>
            <person name="Debuchy R."/>
            <person name="Gladieux P."/>
            <person name="Hiltunen Thoren M."/>
            <person name="Johannesson H."/>
        </authorList>
    </citation>
    <scope>NUCLEOTIDE SEQUENCE</scope>
    <source>
        <strain evidence="2">CBS 990.96</strain>
    </source>
</reference>